<proteinExistence type="predicted"/>
<organism evidence="1 2">
    <name type="scientific">Thermoactinomyces intermedius</name>
    <dbReference type="NCBI Taxonomy" id="2024"/>
    <lineage>
        <taxon>Bacteria</taxon>
        <taxon>Bacillati</taxon>
        <taxon>Bacillota</taxon>
        <taxon>Bacilli</taxon>
        <taxon>Bacillales</taxon>
        <taxon>Thermoactinomycetaceae</taxon>
        <taxon>Thermoactinomyces</taxon>
    </lineage>
</organism>
<name>A0A8I1DBG2_THEIN</name>
<dbReference type="RefSeq" id="WP_181730724.1">
    <property type="nucleotide sequence ID" value="NZ_JACEIR010000001.1"/>
</dbReference>
<protein>
    <submittedName>
        <fullName evidence="1">Uncharacterized protein</fullName>
    </submittedName>
</protein>
<gene>
    <name evidence="1" type="ORF">I8U20_03260</name>
</gene>
<evidence type="ECO:0000313" key="1">
    <source>
        <dbReference type="EMBL" id="MBH8594343.1"/>
    </source>
</evidence>
<sequence length="71" mass="7532">MSCCTRRKKVIVVVPHRRRRRRGGCQARVNNGATTGAQSAGLINLNLQIPINLGDAQTICGGSGNSTSNLL</sequence>
<dbReference type="EMBL" id="JAECVW010000001">
    <property type="protein sequence ID" value="MBH8594343.1"/>
    <property type="molecule type" value="Genomic_DNA"/>
</dbReference>
<dbReference type="AlphaFoldDB" id="A0A8I1DBG2"/>
<reference evidence="1 2" key="1">
    <citation type="submission" date="2020-12" db="EMBL/GenBank/DDBJ databases">
        <title>WGS of Thermoactinomyces spp.</title>
        <authorList>
            <person name="Cheng K."/>
        </authorList>
    </citation>
    <scope>NUCLEOTIDE SEQUENCE [LARGE SCALE GENOMIC DNA]</scope>
    <source>
        <strain evidence="2">CICC 10671\DSM 43846</strain>
    </source>
</reference>
<comment type="caution">
    <text evidence="1">The sequence shown here is derived from an EMBL/GenBank/DDBJ whole genome shotgun (WGS) entry which is preliminary data.</text>
</comment>
<evidence type="ECO:0000313" key="2">
    <source>
        <dbReference type="Proteomes" id="UP000633619"/>
    </source>
</evidence>
<accession>A0A8I1DBG2</accession>
<dbReference type="Proteomes" id="UP000633619">
    <property type="component" value="Unassembled WGS sequence"/>
</dbReference>
<keyword evidence="2" id="KW-1185">Reference proteome</keyword>